<evidence type="ECO:0000256" key="5">
    <source>
        <dbReference type="ARBA" id="ARBA00023146"/>
    </source>
</evidence>
<dbReference type="InterPro" id="IPR012340">
    <property type="entry name" value="NA-bd_OB-fold"/>
</dbReference>
<feature type="binding site" evidence="6">
    <location>
        <begin position="424"/>
        <end position="427"/>
    </location>
    <ligand>
        <name>ATP</name>
        <dbReference type="ChEBI" id="CHEBI:30616"/>
    </ligand>
</feature>
<dbReference type="InterPro" id="IPR002312">
    <property type="entry name" value="Asp/Asn-tRNA-synth_IIb"/>
</dbReference>
<feature type="binding site" evidence="6">
    <location>
        <position position="219"/>
    </location>
    <ligand>
        <name>L-aspartate</name>
        <dbReference type="ChEBI" id="CHEBI:29991"/>
    </ligand>
</feature>
<evidence type="ECO:0000256" key="1">
    <source>
        <dbReference type="ARBA" id="ARBA00022598"/>
    </source>
</evidence>
<protein>
    <recommendedName>
        <fullName evidence="6">Aspartate--tRNA(Asp/Asn) ligase</fullName>
        <ecNumber evidence="6">6.1.1.23</ecNumber>
    </recommendedName>
    <alternativeName>
        <fullName evidence="6">Aspartyl-tRNA synthetase</fullName>
        <shortName evidence="6">AspRS</shortName>
    </alternativeName>
    <alternativeName>
        <fullName evidence="6">Non-discriminating aspartyl-tRNA synthetase</fullName>
        <shortName evidence="6">ND-AspRS</shortName>
    </alternativeName>
</protein>
<dbReference type="EMBL" id="MHPA01000019">
    <property type="protein sequence ID" value="OGZ72919.1"/>
    <property type="molecule type" value="Genomic_DNA"/>
</dbReference>
<keyword evidence="5 6" id="KW-0030">Aminoacyl-tRNA synthetase</keyword>
<evidence type="ECO:0000259" key="7">
    <source>
        <dbReference type="PROSITE" id="PS50862"/>
    </source>
</evidence>
<dbReference type="GO" id="GO:0005737">
    <property type="term" value="C:cytoplasm"/>
    <property type="evidence" value="ECO:0007669"/>
    <property type="project" value="UniProtKB-SubCell"/>
</dbReference>
<comment type="similarity">
    <text evidence="6">Belongs to the class-II aminoacyl-tRNA synthetase family. Type 1 subfamily.</text>
</comment>
<accession>A0A1G2IDT8</accession>
<dbReference type="GO" id="GO:0050560">
    <property type="term" value="F:aspartate-tRNA(Asn) ligase activity"/>
    <property type="evidence" value="ECO:0007669"/>
    <property type="project" value="UniProtKB-EC"/>
</dbReference>
<comment type="subunit">
    <text evidence="6">Homodimer.</text>
</comment>
<comment type="catalytic activity">
    <reaction evidence="6">
        <text>tRNA(Asx) + L-aspartate + ATP = L-aspartyl-tRNA(Asx) + AMP + diphosphate</text>
        <dbReference type="Rhea" id="RHEA:18349"/>
        <dbReference type="Rhea" id="RHEA-COMP:9710"/>
        <dbReference type="Rhea" id="RHEA-COMP:9711"/>
        <dbReference type="ChEBI" id="CHEBI:29991"/>
        <dbReference type="ChEBI" id="CHEBI:30616"/>
        <dbReference type="ChEBI" id="CHEBI:33019"/>
        <dbReference type="ChEBI" id="CHEBI:78442"/>
        <dbReference type="ChEBI" id="CHEBI:78516"/>
        <dbReference type="ChEBI" id="CHEBI:456215"/>
        <dbReference type="EC" id="6.1.1.23"/>
    </reaction>
</comment>
<dbReference type="InterPro" id="IPR004364">
    <property type="entry name" value="Aa-tRNA-synt_II"/>
</dbReference>
<feature type="domain" description="Aminoacyl-transfer RNA synthetases class-II family profile" evidence="7">
    <location>
        <begin position="142"/>
        <end position="445"/>
    </location>
</feature>
<evidence type="ECO:0000256" key="2">
    <source>
        <dbReference type="ARBA" id="ARBA00022741"/>
    </source>
</evidence>
<gene>
    <name evidence="6" type="primary">aspS</name>
    <name evidence="8" type="ORF">A2908_04600</name>
</gene>
<feature type="binding site" evidence="6">
    <location>
        <position position="228"/>
    </location>
    <ligand>
        <name>ATP</name>
        <dbReference type="ChEBI" id="CHEBI:30616"/>
    </ligand>
</feature>
<proteinExistence type="inferred from homology"/>
<keyword evidence="1 6" id="KW-0436">Ligase</keyword>
<comment type="caution">
    <text evidence="8">The sequence shown here is derived from an EMBL/GenBank/DDBJ whole genome shotgun (WGS) entry which is preliminary data.</text>
</comment>
<organism evidence="8 9">
    <name type="scientific">Candidatus Staskawiczbacteria bacterium RIFCSPLOWO2_01_FULL_38_12b</name>
    <dbReference type="NCBI Taxonomy" id="1802214"/>
    <lineage>
        <taxon>Bacteria</taxon>
        <taxon>Candidatus Staskawicziibacteriota</taxon>
    </lineage>
</organism>
<sequence length="505" mass="58209">MHRFLISETAKHIGEKVKVAGWVNVRRAHGKILFIDLRDRSGILQCVFVPSAKEAYDAAQELRTEWVVELRGQIVKRPEKMVNDNIETGGVELSVEELKVLSKAVTLPFDITTDGMEINEEIRMKYRYLDLRRERLKQNLIMRHKVILFMRNFLSQEGFVEVETPMLTKSTPEGARDFVVPSRLHAGKFYALPQSPQQYKQLLMVAGLEKYFQIARAMRDEDLRGDRQPEHTQLDMEMSFIERDDFLDFYERLLIQLVKTVFPDKKIQQIPFPRIPYKEAMEKYGSDKPDLREDLPLQAGKKDPNLLAFCWIIDFPYFEKNDPALTMKKSEWTFVHNPFSAPKPEFMDDLMQQKNIGNIMANQYDIALNGWELGSGGIRNNNPEAIAKVFEIMGYDKKEIMEKFGHMIEAYTYGAPQHGGIGFGLDRFVALLLGEPNIREVIAFPKTGDGRDLMMNAPSEIYPKQLQELHIKIDANRSAKPAIKKATSTHPSVVAKSKLRKLIKK</sequence>
<feature type="binding site" evidence="6">
    <location>
        <position position="379"/>
    </location>
    <ligand>
        <name>L-aspartate</name>
        <dbReference type="ChEBI" id="CHEBI:29991"/>
    </ligand>
</feature>
<dbReference type="Gene3D" id="3.30.930.10">
    <property type="entry name" value="Bira Bifunctional Protein, Domain 2"/>
    <property type="match status" value="1"/>
</dbReference>
<feature type="binding site" evidence="6">
    <location>
        <position position="336"/>
    </location>
    <ligand>
        <name>L-aspartate</name>
        <dbReference type="ChEBI" id="CHEBI:29991"/>
    </ligand>
</feature>
<dbReference type="Gene3D" id="2.40.50.140">
    <property type="entry name" value="Nucleic acid-binding proteins"/>
    <property type="match status" value="1"/>
</dbReference>
<dbReference type="GO" id="GO:0003676">
    <property type="term" value="F:nucleic acid binding"/>
    <property type="evidence" value="ECO:0007669"/>
    <property type="project" value="InterPro"/>
</dbReference>
<evidence type="ECO:0000256" key="4">
    <source>
        <dbReference type="ARBA" id="ARBA00022917"/>
    </source>
</evidence>
<keyword evidence="3 6" id="KW-0067">ATP-binding</keyword>
<evidence type="ECO:0000313" key="8">
    <source>
        <dbReference type="EMBL" id="OGZ72919.1"/>
    </source>
</evidence>
<keyword evidence="4 6" id="KW-0648">Protein biosynthesis</keyword>
<dbReference type="EC" id="6.1.1.23" evidence="6"/>
<keyword evidence="6" id="KW-0963">Cytoplasm</keyword>
<dbReference type="InterPro" id="IPR004365">
    <property type="entry name" value="NA-bd_OB_tRNA"/>
</dbReference>
<dbReference type="InterPro" id="IPR006195">
    <property type="entry name" value="aa-tRNA-synth_II"/>
</dbReference>
<dbReference type="PROSITE" id="PS50862">
    <property type="entry name" value="AA_TRNA_LIGASE_II"/>
    <property type="match status" value="1"/>
</dbReference>
<feature type="binding site" evidence="6">
    <location>
        <position position="372"/>
    </location>
    <ligand>
        <name>ATP</name>
        <dbReference type="ChEBI" id="CHEBI:30616"/>
    </ligand>
</feature>
<keyword evidence="2 6" id="KW-0547">Nucleotide-binding</keyword>
<dbReference type="NCBIfam" id="TIGR00459">
    <property type="entry name" value="aspS_bact"/>
    <property type="match status" value="1"/>
</dbReference>
<dbReference type="HAMAP" id="MF_00044">
    <property type="entry name" value="Asp_tRNA_synth_type1"/>
    <property type="match status" value="1"/>
</dbReference>
<comment type="subcellular location">
    <subcellularLocation>
        <location evidence="6">Cytoplasm</location>
    </subcellularLocation>
</comment>
<dbReference type="InterPro" id="IPR047089">
    <property type="entry name" value="Asp-tRNA-ligase_1_N"/>
</dbReference>
<dbReference type="InterPro" id="IPR045864">
    <property type="entry name" value="aa-tRNA-synth_II/BPL/LPL"/>
</dbReference>
<dbReference type="SUPFAM" id="SSF55681">
    <property type="entry name" value="Class II aaRS and biotin synthetases"/>
    <property type="match status" value="1"/>
</dbReference>
<reference evidence="8 9" key="1">
    <citation type="journal article" date="2016" name="Nat. Commun.">
        <title>Thousands of microbial genomes shed light on interconnected biogeochemical processes in an aquifer system.</title>
        <authorList>
            <person name="Anantharaman K."/>
            <person name="Brown C.T."/>
            <person name="Hug L.A."/>
            <person name="Sharon I."/>
            <person name="Castelle C.J."/>
            <person name="Probst A.J."/>
            <person name="Thomas B.C."/>
            <person name="Singh A."/>
            <person name="Wilkins M.J."/>
            <person name="Karaoz U."/>
            <person name="Brodie E.L."/>
            <person name="Williams K.H."/>
            <person name="Hubbard S.S."/>
            <person name="Banfield J.F."/>
        </authorList>
    </citation>
    <scope>NUCLEOTIDE SEQUENCE [LARGE SCALE GENOMIC DNA]</scope>
</reference>
<dbReference type="Pfam" id="PF01336">
    <property type="entry name" value="tRNA_anti-codon"/>
    <property type="match status" value="1"/>
</dbReference>
<comment type="caution">
    <text evidence="6">Lacks conserved residue(s) required for the propagation of feature annotation.</text>
</comment>
<evidence type="ECO:0000256" key="3">
    <source>
        <dbReference type="ARBA" id="ARBA00022840"/>
    </source>
</evidence>
<dbReference type="SUPFAM" id="SSF50249">
    <property type="entry name" value="Nucleic acid-binding proteins"/>
    <property type="match status" value="1"/>
</dbReference>
<dbReference type="CDD" id="cd04317">
    <property type="entry name" value="EcAspRS_like_N"/>
    <property type="match status" value="1"/>
</dbReference>
<dbReference type="InterPro" id="IPR047090">
    <property type="entry name" value="AspRS_core"/>
</dbReference>
<dbReference type="STRING" id="1802214.A2908_04600"/>
<dbReference type="GO" id="GO:0005524">
    <property type="term" value="F:ATP binding"/>
    <property type="evidence" value="ECO:0007669"/>
    <property type="project" value="UniProtKB-UniRule"/>
</dbReference>
<feature type="binding site" evidence="6">
    <location>
        <position position="173"/>
    </location>
    <ligand>
        <name>L-aspartate</name>
        <dbReference type="ChEBI" id="CHEBI:29991"/>
    </ligand>
</feature>
<dbReference type="PANTHER" id="PTHR22594:SF5">
    <property type="entry name" value="ASPARTATE--TRNA LIGASE, MITOCHONDRIAL"/>
    <property type="match status" value="1"/>
</dbReference>
<feature type="site" description="Important for tRNA non-discrimination" evidence="6">
    <location>
        <position position="29"/>
    </location>
</feature>
<dbReference type="InterPro" id="IPR004524">
    <property type="entry name" value="Asp-tRNA-ligase_1"/>
</dbReference>
<comment type="function">
    <text evidence="6">Aspartyl-tRNA synthetase with relaxed tRNA specificity since it is able to aspartylate not only its cognate tRNA(Asp) but also tRNA(Asn). Reaction proceeds in two steps: L-aspartate is first activated by ATP to form Asp-AMP and then transferred to the acceptor end of tRNA(Asp/Asn).</text>
</comment>
<feature type="binding site" evidence="6">
    <location>
        <begin position="219"/>
        <end position="221"/>
    </location>
    <ligand>
        <name>ATP</name>
        <dbReference type="ChEBI" id="CHEBI:30616"/>
    </ligand>
</feature>
<dbReference type="AlphaFoldDB" id="A0A1G2IDT8"/>
<dbReference type="GO" id="GO:0004815">
    <property type="term" value="F:aspartate-tRNA ligase activity"/>
    <property type="evidence" value="ECO:0007669"/>
    <property type="project" value="UniProtKB-UniRule"/>
</dbReference>
<dbReference type="GO" id="GO:0006422">
    <property type="term" value="P:aspartyl-tRNA aminoacylation"/>
    <property type="evidence" value="ECO:0007669"/>
    <property type="project" value="UniProtKB-UniRule"/>
</dbReference>
<dbReference type="PANTHER" id="PTHR22594">
    <property type="entry name" value="ASPARTYL/LYSYL-TRNA SYNTHETASE"/>
    <property type="match status" value="1"/>
</dbReference>
<name>A0A1G2IDT8_9BACT</name>
<evidence type="ECO:0000256" key="6">
    <source>
        <dbReference type="HAMAP-Rule" id="MF_00044"/>
    </source>
</evidence>
<dbReference type="PRINTS" id="PR01042">
    <property type="entry name" value="TRNASYNTHASP"/>
</dbReference>
<dbReference type="Proteomes" id="UP000176774">
    <property type="component" value="Unassembled WGS sequence"/>
</dbReference>
<feature type="region of interest" description="Aspartate" evidence="6">
    <location>
        <begin position="197"/>
        <end position="200"/>
    </location>
</feature>
<dbReference type="Pfam" id="PF00152">
    <property type="entry name" value="tRNA-synt_2"/>
    <property type="match status" value="1"/>
</dbReference>
<dbReference type="CDD" id="cd00777">
    <property type="entry name" value="AspRS_core"/>
    <property type="match status" value="1"/>
</dbReference>
<evidence type="ECO:0000313" key="9">
    <source>
        <dbReference type="Proteomes" id="UP000176774"/>
    </source>
</evidence>